<dbReference type="GO" id="GO:0005886">
    <property type="term" value="C:plasma membrane"/>
    <property type="evidence" value="ECO:0007669"/>
    <property type="project" value="UniProtKB-SubCell"/>
</dbReference>
<dbReference type="Gene3D" id="1.10.287.1260">
    <property type="match status" value="1"/>
</dbReference>
<evidence type="ECO:0000256" key="1">
    <source>
        <dbReference type="ARBA" id="ARBA00004651"/>
    </source>
</evidence>
<comment type="similarity">
    <text evidence="2">Belongs to the MscS (TC 1.A.23) family.</text>
</comment>
<evidence type="ECO:0000256" key="5">
    <source>
        <dbReference type="ARBA" id="ARBA00022989"/>
    </source>
</evidence>
<dbReference type="SUPFAM" id="SSF50182">
    <property type="entry name" value="Sm-like ribonucleoproteins"/>
    <property type="match status" value="1"/>
</dbReference>
<dbReference type="InterPro" id="IPR023408">
    <property type="entry name" value="MscS_beta-dom_sf"/>
</dbReference>
<evidence type="ECO:0000256" key="3">
    <source>
        <dbReference type="ARBA" id="ARBA00022475"/>
    </source>
</evidence>
<accession>K9YVG7</accession>
<keyword evidence="3" id="KW-1003">Cell membrane</keyword>
<dbReference type="Gene3D" id="2.30.30.60">
    <property type="match status" value="1"/>
</dbReference>
<evidence type="ECO:0000256" key="4">
    <source>
        <dbReference type="ARBA" id="ARBA00022692"/>
    </source>
</evidence>
<feature type="transmembrane region" description="Helical" evidence="7">
    <location>
        <begin position="181"/>
        <end position="199"/>
    </location>
</feature>
<name>K9YVG7_DACS8</name>
<dbReference type="InterPro" id="IPR011014">
    <property type="entry name" value="MscS_channel_TM-2"/>
</dbReference>
<dbReference type="Pfam" id="PF21088">
    <property type="entry name" value="MS_channel_1st"/>
    <property type="match status" value="1"/>
</dbReference>
<dbReference type="AlphaFoldDB" id="K9YVG7"/>
<comment type="subcellular location">
    <subcellularLocation>
        <location evidence="1">Cell membrane</location>
        <topology evidence="1">Multi-pass membrane protein</topology>
    </subcellularLocation>
</comment>
<dbReference type="EMBL" id="CP003944">
    <property type="protein sequence ID" value="AFZ50884.1"/>
    <property type="molecule type" value="Genomic_DNA"/>
</dbReference>
<dbReference type="InterPro" id="IPR049142">
    <property type="entry name" value="MS_channel_1st"/>
</dbReference>
<dbReference type="HOGENOM" id="CLU_745594_0_0_3"/>
<evidence type="ECO:0000313" key="10">
    <source>
        <dbReference type="EMBL" id="AFZ50884.1"/>
    </source>
</evidence>
<evidence type="ECO:0000259" key="8">
    <source>
        <dbReference type="Pfam" id="PF00924"/>
    </source>
</evidence>
<keyword evidence="6 7" id="KW-0472">Membrane</keyword>
<feature type="transmembrane region" description="Helical" evidence="7">
    <location>
        <begin position="110"/>
        <end position="128"/>
    </location>
</feature>
<keyword evidence="5 7" id="KW-1133">Transmembrane helix</keyword>
<feature type="transmembrane region" description="Helical" evidence="7">
    <location>
        <begin position="81"/>
        <end position="98"/>
    </location>
</feature>
<protein>
    <submittedName>
        <fullName evidence="10">Small-conductance mechanosensitive channel</fullName>
    </submittedName>
</protein>
<feature type="transmembrane region" description="Helical" evidence="7">
    <location>
        <begin position="37"/>
        <end position="61"/>
    </location>
</feature>
<dbReference type="eggNOG" id="COG0668">
    <property type="taxonomic scope" value="Bacteria"/>
</dbReference>
<dbReference type="STRING" id="13035.Dacsa_2269"/>
<dbReference type="PANTHER" id="PTHR30566:SF5">
    <property type="entry name" value="MECHANOSENSITIVE ION CHANNEL PROTEIN 1, MITOCHONDRIAL-RELATED"/>
    <property type="match status" value="1"/>
</dbReference>
<dbReference type="Proteomes" id="UP000010482">
    <property type="component" value="Chromosome"/>
</dbReference>
<feature type="transmembrane region" description="Helical" evidence="7">
    <location>
        <begin position="153"/>
        <end position="174"/>
    </location>
</feature>
<evidence type="ECO:0000256" key="6">
    <source>
        <dbReference type="ARBA" id="ARBA00023136"/>
    </source>
</evidence>
<dbReference type="GO" id="GO:0055085">
    <property type="term" value="P:transmembrane transport"/>
    <property type="evidence" value="ECO:0007669"/>
    <property type="project" value="InterPro"/>
</dbReference>
<evidence type="ECO:0000313" key="11">
    <source>
        <dbReference type="Proteomes" id="UP000010482"/>
    </source>
</evidence>
<dbReference type="OrthoDB" id="450694at2"/>
<feature type="domain" description="Mechanosensitive ion channel transmembrane helices 2/3" evidence="9">
    <location>
        <begin position="160"/>
        <end position="200"/>
    </location>
</feature>
<evidence type="ECO:0000256" key="7">
    <source>
        <dbReference type="SAM" id="Phobius"/>
    </source>
</evidence>
<dbReference type="SUPFAM" id="SSF82861">
    <property type="entry name" value="Mechanosensitive channel protein MscS (YggB), transmembrane region"/>
    <property type="match status" value="1"/>
</dbReference>
<dbReference type="Pfam" id="PF00924">
    <property type="entry name" value="MS_channel_2nd"/>
    <property type="match status" value="1"/>
</dbReference>
<dbReference type="KEGG" id="dsl:Dacsa_2269"/>
<gene>
    <name evidence="10" type="ORF">Dacsa_2269</name>
</gene>
<dbReference type="InterPro" id="IPR006685">
    <property type="entry name" value="MscS_channel_2nd"/>
</dbReference>
<proteinExistence type="inferred from homology"/>
<dbReference type="InterPro" id="IPR010920">
    <property type="entry name" value="LSM_dom_sf"/>
</dbReference>
<sequence length="388" mass="43675">MNQLFAFEPLEFISDNWMFWENWKLDQEFLILLGTRLGILLVLIILASLISRIIPSILLWFTARSLPPEKFQQYKSFSDPFRPAFVTTLTLILVNISINILQPYRSFFEVINFIADFAVAVSAAWLVSKVAKQVIRTYGVSLIKLVSQDVNDLILIFENTINVIIGFFTVLIFAQSKNFDLVALLTGLGIGGIAVAFAAQEALSQILATVVIYLDRPYLPGEYVRINFVVPQEDVYGRIESIGLRSTKLRITVSNTLLIVPNSLMVTKDIENISRGKKVMVLFFLDFANVLSQSERALVEQAIKDSVNKELFGLDPGSTKVLLFEPENKSGTQARISLFVMGSNEESMIIRKRLLEIANKSITEKLQAQGLQFNFSEPTIYVDSPVTL</sequence>
<dbReference type="RefSeq" id="WP_015229876.1">
    <property type="nucleotide sequence ID" value="NC_019780.1"/>
</dbReference>
<evidence type="ECO:0000259" key="9">
    <source>
        <dbReference type="Pfam" id="PF21088"/>
    </source>
</evidence>
<evidence type="ECO:0000256" key="2">
    <source>
        <dbReference type="ARBA" id="ARBA00008017"/>
    </source>
</evidence>
<organism evidence="10 11">
    <name type="scientific">Dactylococcopsis salina (strain PCC 8305)</name>
    <name type="common">Myxobactron salinum</name>
    <dbReference type="NCBI Taxonomy" id="13035"/>
    <lineage>
        <taxon>Bacteria</taxon>
        <taxon>Bacillati</taxon>
        <taxon>Cyanobacteriota</taxon>
        <taxon>Cyanophyceae</taxon>
        <taxon>Nodosilineales</taxon>
        <taxon>Cymatolegaceae</taxon>
        <taxon>Dactylococcopsis</taxon>
    </lineage>
</organism>
<dbReference type="PATRIC" id="fig|13035.3.peg.2571"/>
<keyword evidence="4 7" id="KW-0812">Transmembrane</keyword>
<feature type="domain" description="Mechanosensitive ion channel MscS" evidence="8">
    <location>
        <begin position="203"/>
        <end position="275"/>
    </location>
</feature>
<dbReference type="PANTHER" id="PTHR30566">
    <property type="entry name" value="YNAI-RELATED MECHANOSENSITIVE ION CHANNEL"/>
    <property type="match status" value="1"/>
</dbReference>
<keyword evidence="11" id="KW-1185">Reference proteome</keyword>
<reference evidence="10" key="1">
    <citation type="submission" date="2012-04" db="EMBL/GenBank/DDBJ databases">
        <title>Finished genome of Dactylococcopsis salina PCC 8305.</title>
        <authorList>
            <consortium name="US DOE Joint Genome Institute"/>
            <person name="Gugger M."/>
            <person name="Coursin T."/>
            <person name="Rippka R."/>
            <person name="Tandeau De Marsac N."/>
            <person name="Huntemann M."/>
            <person name="Wei C.-L."/>
            <person name="Han J."/>
            <person name="Detter J.C."/>
            <person name="Han C."/>
            <person name="Tapia R."/>
            <person name="Daligault H."/>
            <person name="Chen A."/>
            <person name="Krypides N."/>
            <person name="Mavromatis K."/>
            <person name="Markowitz V."/>
            <person name="Szeto E."/>
            <person name="Ivanova N."/>
            <person name="Ovchinnikova G."/>
            <person name="Pagani I."/>
            <person name="Pati A."/>
            <person name="Goodwin L."/>
            <person name="Peters L."/>
            <person name="Pitluck S."/>
            <person name="Woyke T."/>
            <person name="Kerfeld C."/>
        </authorList>
    </citation>
    <scope>NUCLEOTIDE SEQUENCE [LARGE SCALE GENOMIC DNA]</scope>
    <source>
        <strain evidence="10">PCC 8305</strain>
    </source>
</reference>